<dbReference type="Pfam" id="PF02759">
    <property type="entry name" value="RUN"/>
    <property type="match status" value="1"/>
</dbReference>
<feature type="chain" id="PRO_5035899269" description="RUN domain-containing protein" evidence="2">
    <location>
        <begin position="20"/>
        <end position="764"/>
    </location>
</feature>
<dbReference type="EMBL" id="JAERUA010000003">
    <property type="protein sequence ID" value="KAI1901521.1"/>
    <property type="molecule type" value="Genomic_DNA"/>
</dbReference>
<reference evidence="4" key="1">
    <citation type="submission" date="2021-01" db="EMBL/GenBank/DDBJ databases">
        <authorList>
            <person name="Zahm M."/>
            <person name="Roques C."/>
            <person name="Cabau C."/>
            <person name="Klopp C."/>
            <person name="Donnadieu C."/>
            <person name="Jouanno E."/>
            <person name="Lampietro C."/>
            <person name="Louis A."/>
            <person name="Herpin A."/>
            <person name="Echchiki A."/>
            <person name="Berthelot C."/>
            <person name="Parey E."/>
            <person name="Roest-Crollius H."/>
            <person name="Braasch I."/>
            <person name="Postlethwait J."/>
            <person name="Bobe J."/>
            <person name="Montfort J."/>
            <person name="Bouchez O."/>
            <person name="Begum T."/>
            <person name="Mejri S."/>
            <person name="Adams A."/>
            <person name="Chen W.-J."/>
            <person name="Guiguen Y."/>
        </authorList>
    </citation>
    <scope>NUCLEOTIDE SEQUENCE</scope>
    <source>
        <tissue evidence="4">Blood</tissue>
    </source>
</reference>
<keyword evidence="5" id="KW-1185">Reference proteome</keyword>
<dbReference type="InterPro" id="IPR004012">
    <property type="entry name" value="Run_dom"/>
</dbReference>
<accession>A0A8T3DX46</accession>
<dbReference type="PANTHER" id="PTHR15591">
    <property type="entry name" value="RUN AND SH3 DOMAIN CONTAINING"/>
    <property type="match status" value="1"/>
</dbReference>
<feature type="domain" description="RUN" evidence="3">
    <location>
        <begin position="340"/>
        <end position="506"/>
    </location>
</feature>
<keyword evidence="2" id="KW-0732">Signal</keyword>
<dbReference type="PROSITE" id="PS50826">
    <property type="entry name" value="RUN"/>
    <property type="match status" value="1"/>
</dbReference>
<evidence type="ECO:0000259" key="3">
    <source>
        <dbReference type="PROSITE" id="PS50826"/>
    </source>
</evidence>
<evidence type="ECO:0000313" key="4">
    <source>
        <dbReference type="EMBL" id="KAI1901521.1"/>
    </source>
</evidence>
<dbReference type="SUPFAM" id="SSF140741">
    <property type="entry name" value="RUN domain-like"/>
    <property type="match status" value="1"/>
</dbReference>
<organism evidence="4 5">
    <name type="scientific">Albula goreensis</name>
    <dbReference type="NCBI Taxonomy" id="1534307"/>
    <lineage>
        <taxon>Eukaryota</taxon>
        <taxon>Metazoa</taxon>
        <taxon>Chordata</taxon>
        <taxon>Craniata</taxon>
        <taxon>Vertebrata</taxon>
        <taxon>Euteleostomi</taxon>
        <taxon>Actinopterygii</taxon>
        <taxon>Neopterygii</taxon>
        <taxon>Teleostei</taxon>
        <taxon>Albuliformes</taxon>
        <taxon>Albulidae</taxon>
        <taxon>Albula</taxon>
    </lineage>
</organism>
<protein>
    <recommendedName>
        <fullName evidence="3">RUN domain-containing protein</fullName>
    </recommendedName>
</protein>
<dbReference type="InterPro" id="IPR047343">
    <property type="entry name" value="RUSC1_2"/>
</dbReference>
<sequence>MVTHASCLHLSIFVIFLSATDFELSPAPAPPPPAKLQRPTPSLPPPPSFHALDDEIRKLLILAGVTQAELLKLGPELGVGVMELLEPGYGDESEAARPEEAEETTPKTGYTVPVPPPLPRPNLPTAPANKCRPEHFDWLIAFSPDTETLSKPCAVNKAVDNGPQKVAAGANVTTFKELRIRSKQNPPPTIIHKDPDPDPTVITPDPDFLYSLKWTTEKINNENHQWEYSSQAQSSVLQPPVTPLAPLKEMLQIGCEESISHPSPLTGCFTCESRLQITGGERGQHEIKVRGRADGGMVLDSSTTVCHLSVTESIQRGGDLTADGERAHLGGQGLFSPCLQEKRALLSPVSVAVDAILAQFNSSRTLVQKVQSGDSRINPSLGRLPYQTDLIAGRRPNSPWGLVQASTRPGPSTQALYSLQCQVSQLPQLRQSRHRFNAFLLGLLNIKLLDHWVFHLQSCDDVLDTHYRPTSFMWLSRTSCQPFFEELLLLLQPLSLLTFNLDLLFQHHHFDPASPTPSPASYSRESAGPASQACVFRIKALSCWRSGQSGSATNQLTALASKNNNGLSGPANAYPALGPIIANEREEANQPLWKEKAIAPPSVGTLSQQAGQAIKQGWGSVLQWGGKLGQSWSSSDTAGQEMFAGPKDWSLQKQSHKSDHIALKGQWDPLPESNSGAPWVLGMLFGVSRAQRDTQPCSPSTRRPSNWLAPGASVLSSVVAPAQSSGSEERAPESEEGKEREREFPGPLRSERTQRDHRARGQLY</sequence>
<dbReference type="Gene3D" id="1.20.58.900">
    <property type="match status" value="1"/>
</dbReference>
<proteinExistence type="predicted"/>
<dbReference type="GO" id="GO:0031410">
    <property type="term" value="C:cytoplasmic vesicle"/>
    <property type="evidence" value="ECO:0007669"/>
    <property type="project" value="TreeGrafter"/>
</dbReference>
<dbReference type="PANTHER" id="PTHR15591:SF11">
    <property type="entry name" value="AP-4 COMPLEX ACCESSORY SUBUNIT RUSC1"/>
    <property type="match status" value="1"/>
</dbReference>
<feature type="compositionally biased region" description="Polar residues" evidence="1">
    <location>
        <begin position="693"/>
        <end position="704"/>
    </location>
</feature>
<evidence type="ECO:0000313" key="5">
    <source>
        <dbReference type="Proteomes" id="UP000829720"/>
    </source>
</evidence>
<dbReference type="SMART" id="SM00593">
    <property type="entry name" value="RUN"/>
    <property type="match status" value="1"/>
</dbReference>
<evidence type="ECO:0000256" key="2">
    <source>
        <dbReference type="SAM" id="SignalP"/>
    </source>
</evidence>
<feature type="region of interest" description="Disordered" evidence="1">
    <location>
        <begin position="692"/>
        <end position="764"/>
    </location>
</feature>
<feature type="signal peptide" evidence="2">
    <location>
        <begin position="1"/>
        <end position="19"/>
    </location>
</feature>
<feature type="region of interest" description="Disordered" evidence="1">
    <location>
        <begin position="90"/>
        <end position="119"/>
    </location>
</feature>
<comment type="caution">
    <text evidence="4">The sequence shown here is derived from an EMBL/GenBank/DDBJ whole genome shotgun (WGS) entry which is preliminary data.</text>
</comment>
<dbReference type="AlphaFoldDB" id="A0A8T3DX46"/>
<dbReference type="InterPro" id="IPR037213">
    <property type="entry name" value="Run_dom_sf"/>
</dbReference>
<feature type="compositionally biased region" description="Basic and acidic residues" evidence="1">
    <location>
        <begin position="727"/>
        <end position="756"/>
    </location>
</feature>
<dbReference type="Proteomes" id="UP000829720">
    <property type="component" value="Unassembled WGS sequence"/>
</dbReference>
<name>A0A8T3DX46_9TELE</name>
<evidence type="ECO:0000256" key="1">
    <source>
        <dbReference type="SAM" id="MobiDB-lite"/>
    </source>
</evidence>
<gene>
    <name evidence="4" type="ORF">AGOR_G00035280</name>
</gene>
<dbReference type="OrthoDB" id="9884296at2759"/>